<dbReference type="GO" id="GO:0005886">
    <property type="term" value="C:plasma membrane"/>
    <property type="evidence" value="ECO:0007669"/>
    <property type="project" value="TreeGrafter"/>
</dbReference>
<dbReference type="PANTHER" id="PTHR30258">
    <property type="entry name" value="TYPE II SECRETION SYSTEM PROTEIN GSPE-RELATED"/>
    <property type="match status" value="1"/>
</dbReference>
<dbReference type="GO" id="GO:0016887">
    <property type="term" value="F:ATP hydrolysis activity"/>
    <property type="evidence" value="ECO:0007669"/>
    <property type="project" value="TreeGrafter"/>
</dbReference>
<keyword evidence="6" id="KW-1185">Reference proteome</keyword>
<keyword evidence="3" id="KW-0067">ATP-binding</keyword>
<comment type="similarity">
    <text evidence="1">Belongs to the GSP E family.</text>
</comment>
<proteinExistence type="inferred from homology"/>
<evidence type="ECO:0000256" key="1">
    <source>
        <dbReference type="ARBA" id="ARBA00006611"/>
    </source>
</evidence>
<evidence type="ECO:0000313" key="6">
    <source>
        <dbReference type="Proteomes" id="UP000030647"/>
    </source>
</evidence>
<feature type="domain" description="Bacterial type II secretion system protein E" evidence="4">
    <location>
        <begin position="198"/>
        <end position="212"/>
    </location>
</feature>
<gene>
    <name evidence="5" type="ORF">L248_1723</name>
</gene>
<protein>
    <recommendedName>
        <fullName evidence="4">Bacterial type II secretion system protein E domain-containing protein</fullName>
    </recommendedName>
</protein>
<dbReference type="STRING" id="1231336.L248_1723"/>
<reference evidence="6" key="1">
    <citation type="journal article" date="2013" name="Genome Announc.">
        <title>Whole-Genome Sequencing of Lactobacillus shenzhenensis Strain LY-73T.</title>
        <authorList>
            <person name="Lin Z."/>
            <person name="Liu Z."/>
            <person name="Yang R."/>
            <person name="Zou Y."/>
            <person name="Wan D."/>
            <person name="Chen J."/>
            <person name="Guo M."/>
            <person name="Zhao J."/>
            <person name="Fang C."/>
            <person name="Yang R."/>
            <person name="Liu F."/>
        </authorList>
    </citation>
    <scope>NUCLEOTIDE SEQUENCE [LARGE SCALE GENOMIC DNA]</scope>
    <source>
        <strain evidence="6">LY-73</strain>
    </source>
</reference>
<keyword evidence="2" id="KW-0547">Nucleotide-binding</keyword>
<evidence type="ECO:0000259" key="4">
    <source>
        <dbReference type="PROSITE" id="PS00662"/>
    </source>
</evidence>
<evidence type="ECO:0000256" key="2">
    <source>
        <dbReference type="ARBA" id="ARBA00022741"/>
    </source>
</evidence>
<dbReference type="Proteomes" id="UP000030647">
    <property type="component" value="Unassembled WGS sequence"/>
</dbReference>
<dbReference type="SMART" id="SM00382">
    <property type="entry name" value="AAA"/>
    <property type="match status" value="1"/>
</dbReference>
<dbReference type="AlphaFoldDB" id="U4TKS9"/>
<evidence type="ECO:0000313" key="5">
    <source>
        <dbReference type="EMBL" id="ERL63980.1"/>
    </source>
</evidence>
<organism evidence="5 6">
    <name type="scientific">Schleiferilactobacillus shenzhenensis LY-73</name>
    <dbReference type="NCBI Taxonomy" id="1231336"/>
    <lineage>
        <taxon>Bacteria</taxon>
        <taxon>Bacillati</taxon>
        <taxon>Bacillota</taxon>
        <taxon>Bacilli</taxon>
        <taxon>Lactobacillales</taxon>
        <taxon>Lactobacillaceae</taxon>
        <taxon>Schleiferilactobacillus</taxon>
    </lineage>
</organism>
<dbReference type="InterPro" id="IPR001482">
    <property type="entry name" value="T2SS/T4SS_dom"/>
</dbReference>
<dbReference type="OrthoDB" id="9808272at2"/>
<dbReference type="PROSITE" id="PS00662">
    <property type="entry name" value="T2SP_E"/>
    <property type="match status" value="1"/>
</dbReference>
<dbReference type="HOGENOM" id="CLU_013446_3_1_9"/>
<name>U4TKS9_9LACO</name>
<dbReference type="Gene3D" id="3.30.450.90">
    <property type="match status" value="1"/>
</dbReference>
<dbReference type="Gene3D" id="3.40.50.300">
    <property type="entry name" value="P-loop containing nucleotide triphosphate hydrolases"/>
    <property type="match status" value="1"/>
</dbReference>
<accession>U4TKS9</accession>
<dbReference type="InterPro" id="IPR003593">
    <property type="entry name" value="AAA+_ATPase"/>
</dbReference>
<dbReference type="InterPro" id="IPR027417">
    <property type="entry name" value="P-loop_NTPase"/>
</dbReference>
<dbReference type="Pfam" id="PF00437">
    <property type="entry name" value="T2SSE"/>
    <property type="match status" value="1"/>
</dbReference>
<sequence length="325" mass="35697">MQGVMPLDVAKELIAPAVAVQVLDIYLRPERTGYAIVWRQVTGLRTIKMITNDEGQQVINALKYLAQLDVSETRRPQSGMWRYGPQLNIRVATVGDYLERESSVLRILYPLTKDPHLFFPNQFAMLCDLARQRGLIAFAGPMGSGKTTLMYQVAARLAQTHVVMAIEDPVEIAHPGIKQVQVNDTAGMTYPVLLKAALRERPDVLIIGEVRDAATAKLAFEAALSGHSVFTTIHARTTGGIAGRLLQMGLPAEVLHNSLTGVVYQRLLPGQNGPPQLLCDIAAHTALTALIDTPQQCFINWQQALRSLYSDGLISRETAVAFQYG</sequence>
<dbReference type="SUPFAM" id="SSF52540">
    <property type="entry name" value="P-loop containing nucleoside triphosphate hydrolases"/>
    <property type="match status" value="1"/>
</dbReference>
<dbReference type="eggNOG" id="COG2804">
    <property type="taxonomic scope" value="Bacteria"/>
</dbReference>
<evidence type="ECO:0000256" key="3">
    <source>
        <dbReference type="ARBA" id="ARBA00022840"/>
    </source>
</evidence>
<dbReference type="GO" id="GO:0005524">
    <property type="term" value="F:ATP binding"/>
    <property type="evidence" value="ECO:0007669"/>
    <property type="project" value="UniProtKB-KW"/>
</dbReference>
<dbReference type="CDD" id="cd01129">
    <property type="entry name" value="PulE-GspE-like"/>
    <property type="match status" value="1"/>
</dbReference>
<dbReference type="PANTHER" id="PTHR30258:SF2">
    <property type="entry name" value="COMG OPERON PROTEIN 1"/>
    <property type="match status" value="1"/>
</dbReference>
<dbReference type="EMBL" id="KI271607">
    <property type="protein sequence ID" value="ERL63980.1"/>
    <property type="molecule type" value="Genomic_DNA"/>
</dbReference>